<keyword evidence="2" id="KW-1185">Reference proteome</keyword>
<dbReference type="AlphaFoldDB" id="A0AAE1CKY8"/>
<reference evidence="1" key="1">
    <citation type="journal article" date="2023" name="G3 (Bethesda)">
        <title>A reference genome for the long-term kleptoplast-retaining sea slug Elysia crispata morphotype clarki.</title>
        <authorList>
            <person name="Eastman K.E."/>
            <person name="Pendleton A.L."/>
            <person name="Shaikh M.A."/>
            <person name="Suttiyut T."/>
            <person name="Ogas R."/>
            <person name="Tomko P."/>
            <person name="Gavelis G."/>
            <person name="Widhalm J.R."/>
            <person name="Wisecaver J.H."/>
        </authorList>
    </citation>
    <scope>NUCLEOTIDE SEQUENCE</scope>
    <source>
        <strain evidence="1">ECLA1</strain>
    </source>
</reference>
<sequence length="80" mass="8995">MCYGHLAVLTQIYATLYSTTLSVAPIKDITSSVSRGNQAVKRRGFFHSAQKDDWDLGIWTTEDNYVAMLLGRTLINMTTH</sequence>
<evidence type="ECO:0000313" key="1">
    <source>
        <dbReference type="EMBL" id="KAK3705292.1"/>
    </source>
</evidence>
<dbReference type="EMBL" id="JAWDGP010007772">
    <property type="protein sequence ID" value="KAK3705292.1"/>
    <property type="molecule type" value="Genomic_DNA"/>
</dbReference>
<evidence type="ECO:0000313" key="2">
    <source>
        <dbReference type="Proteomes" id="UP001283361"/>
    </source>
</evidence>
<protein>
    <submittedName>
        <fullName evidence="1">Uncharacterized protein</fullName>
    </submittedName>
</protein>
<proteinExistence type="predicted"/>
<comment type="caution">
    <text evidence="1">The sequence shown here is derived from an EMBL/GenBank/DDBJ whole genome shotgun (WGS) entry which is preliminary data.</text>
</comment>
<organism evidence="1 2">
    <name type="scientific">Elysia crispata</name>
    <name type="common">lettuce slug</name>
    <dbReference type="NCBI Taxonomy" id="231223"/>
    <lineage>
        <taxon>Eukaryota</taxon>
        <taxon>Metazoa</taxon>
        <taxon>Spiralia</taxon>
        <taxon>Lophotrochozoa</taxon>
        <taxon>Mollusca</taxon>
        <taxon>Gastropoda</taxon>
        <taxon>Heterobranchia</taxon>
        <taxon>Euthyneura</taxon>
        <taxon>Panpulmonata</taxon>
        <taxon>Sacoglossa</taxon>
        <taxon>Placobranchoidea</taxon>
        <taxon>Plakobranchidae</taxon>
        <taxon>Elysia</taxon>
    </lineage>
</organism>
<accession>A0AAE1CKY8</accession>
<name>A0AAE1CKY8_9GAST</name>
<gene>
    <name evidence="1" type="ORF">RRG08_033258</name>
</gene>
<dbReference type="Proteomes" id="UP001283361">
    <property type="component" value="Unassembled WGS sequence"/>
</dbReference>